<dbReference type="EMBL" id="SNRW01001220">
    <property type="protein sequence ID" value="KAA6397265.1"/>
    <property type="molecule type" value="Genomic_DNA"/>
</dbReference>
<name>A0A5J4WS73_9EUKA</name>
<protein>
    <submittedName>
        <fullName evidence="1">Uncharacterized protein</fullName>
    </submittedName>
</protein>
<accession>A0A5J4WS73</accession>
<reference evidence="1 2" key="1">
    <citation type="submission" date="2019-03" db="EMBL/GenBank/DDBJ databases">
        <title>Single cell metagenomics reveals metabolic interactions within the superorganism composed of flagellate Streblomastix strix and complex community of Bacteroidetes bacteria on its surface.</title>
        <authorList>
            <person name="Treitli S.C."/>
            <person name="Kolisko M."/>
            <person name="Husnik F."/>
            <person name="Keeling P."/>
            <person name="Hampl V."/>
        </authorList>
    </citation>
    <scope>NUCLEOTIDE SEQUENCE [LARGE SCALE GENOMIC DNA]</scope>
    <source>
        <strain evidence="1">ST1C</strain>
    </source>
</reference>
<gene>
    <name evidence="1" type="ORF">EZS28_007207</name>
</gene>
<dbReference type="Proteomes" id="UP000324800">
    <property type="component" value="Unassembled WGS sequence"/>
</dbReference>
<evidence type="ECO:0000313" key="1">
    <source>
        <dbReference type="EMBL" id="KAA6397265.1"/>
    </source>
</evidence>
<evidence type="ECO:0000313" key="2">
    <source>
        <dbReference type="Proteomes" id="UP000324800"/>
    </source>
</evidence>
<proteinExistence type="predicted"/>
<organism evidence="1 2">
    <name type="scientific">Streblomastix strix</name>
    <dbReference type="NCBI Taxonomy" id="222440"/>
    <lineage>
        <taxon>Eukaryota</taxon>
        <taxon>Metamonada</taxon>
        <taxon>Preaxostyla</taxon>
        <taxon>Oxymonadida</taxon>
        <taxon>Streblomastigidae</taxon>
        <taxon>Streblomastix</taxon>
    </lineage>
</organism>
<dbReference type="AlphaFoldDB" id="A0A5J4WS73"/>
<sequence length="114" mass="13065">MNQIPKPNIPKKQDGKTSIISYPMISLLQIKPQEQQEQHKKSDLKRVDPKVQLYDNNNNMNNNPPQSILHAASGIVNGGISNKMPFYGENAKKEAVQQMHEWRNENMEDHKSNS</sequence>
<comment type="caution">
    <text evidence="1">The sequence shown here is derived from an EMBL/GenBank/DDBJ whole genome shotgun (WGS) entry which is preliminary data.</text>
</comment>